<organism evidence="1 2">
    <name type="scientific">Kitasatospora cheerisanensis KCTC 2395</name>
    <dbReference type="NCBI Taxonomy" id="1348663"/>
    <lineage>
        <taxon>Bacteria</taxon>
        <taxon>Bacillati</taxon>
        <taxon>Actinomycetota</taxon>
        <taxon>Actinomycetes</taxon>
        <taxon>Kitasatosporales</taxon>
        <taxon>Streptomycetaceae</taxon>
        <taxon>Kitasatospora</taxon>
    </lineage>
</organism>
<keyword evidence="2" id="KW-1185">Reference proteome</keyword>
<accession>A0A066YS65</accession>
<evidence type="ECO:0000313" key="2">
    <source>
        <dbReference type="Proteomes" id="UP000027178"/>
    </source>
</evidence>
<gene>
    <name evidence="1" type="ORF">KCH_38630</name>
</gene>
<name>A0A066YS65_9ACTN</name>
<comment type="caution">
    <text evidence="1">The sequence shown here is derived from an EMBL/GenBank/DDBJ whole genome shotgun (WGS) entry which is preliminary data.</text>
</comment>
<evidence type="ECO:0000313" key="1">
    <source>
        <dbReference type="EMBL" id="KDN84072.1"/>
    </source>
</evidence>
<dbReference type="EMBL" id="JNBY01000093">
    <property type="protein sequence ID" value="KDN84072.1"/>
    <property type="molecule type" value="Genomic_DNA"/>
</dbReference>
<reference evidence="1 2" key="1">
    <citation type="submission" date="2014-05" db="EMBL/GenBank/DDBJ databases">
        <title>Draft Genome Sequence of Kitasatospora cheerisanensis KCTC 2395.</title>
        <authorList>
            <person name="Nam D.H."/>
        </authorList>
    </citation>
    <scope>NUCLEOTIDE SEQUENCE [LARGE SCALE GENOMIC DNA]</scope>
    <source>
        <strain evidence="1 2">KCTC 2395</strain>
    </source>
</reference>
<dbReference type="Proteomes" id="UP000027178">
    <property type="component" value="Unassembled WGS sequence"/>
</dbReference>
<proteinExistence type="predicted"/>
<protein>
    <submittedName>
        <fullName evidence="1">Uncharacterized protein</fullName>
    </submittedName>
</protein>
<dbReference type="HOGENOM" id="CLU_3311230_0_0_11"/>
<dbReference type="AlphaFoldDB" id="A0A066YS65"/>
<sequence>MLRNPGFRSLGRAVCCRFLHLREPAVGEHLFGVRRAVKV</sequence>